<keyword evidence="4" id="KW-1185">Reference proteome</keyword>
<accession>A0A840S2V4</accession>
<dbReference type="InterPro" id="IPR029058">
    <property type="entry name" value="AB_hydrolase_fold"/>
</dbReference>
<feature type="domain" description="AB hydrolase-1" evidence="2">
    <location>
        <begin position="64"/>
        <end position="179"/>
    </location>
</feature>
<name>A0A840S2V4_9BURK</name>
<reference evidence="3 4" key="1">
    <citation type="submission" date="2020-08" db="EMBL/GenBank/DDBJ databases">
        <title>Genomic Encyclopedia of Type Strains, Phase IV (KMG-IV): sequencing the most valuable type-strain genomes for metagenomic binning, comparative biology and taxonomic classification.</title>
        <authorList>
            <person name="Goeker M."/>
        </authorList>
    </citation>
    <scope>NUCLEOTIDE SEQUENCE [LARGE SCALE GENOMIC DNA]</scope>
    <source>
        <strain evidence="3 4">DSM 23958</strain>
    </source>
</reference>
<dbReference type="PANTHER" id="PTHR43798:SF33">
    <property type="entry name" value="HYDROLASE, PUTATIVE (AFU_ORTHOLOGUE AFUA_2G14860)-RELATED"/>
    <property type="match status" value="1"/>
</dbReference>
<dbReference type="EMBL" id="JACHHO010000001">
    <property type="protein sequence ID" value="MBB5203416.1"/>
    <property type="molecule type" value="Genomic_DNA"/>
</dbReference>
<feature type="signal peptide" evidence="1">
    <location>
        <begin position="1"/>
        <end position="20"/>
    </location>
</feature>
<evidence type="ECO:0000259" key="2">
    <source>
        <dbReference type="Pfam" id="PF00561"/>
    </source>
</evidence>
<dbReference type="GO" id="GO:0016020">
    <property type="term" value="C:membrane"/>
    <property type="evidence" value="ECO:0007669"/>
    <property type="project" value="TreeGrafter"/>
</dbReference>
<dbReference type="InterPro" id="IPR050266">
    <property type="entry name" value="AB_hydrolase_sf"/>
</dbReference>
<sequence>MRPLLWILLSLTLSPCTTWAEAPRWQFLQHQGHRLAYQCQGQGSPVIVLQPPSGIAAAEAFGPVLSDLSARRKVCFYERLGFAPSARPAPGLLQTAADYAQELAAVMNHAAPGEAQVVLGYSFGGFVARLHAATHPHQVKGLLLIDAAEEDWLRSMKAQMTPEDWGRMQDILDWFQRRLAHNVWDSQDEVRQTQLRADLPVRLLSRGLSFQRIRQAKLSEAGVALYNTLHDAGQARMEQLTQRTTRRIATRSEHLIVESEPEAVLAELDALLRSTAP</sequence>
<dbReference type="RefSeq" id="WP_175423684.1">
    <property type="nucleotide sequence ID" value="NZ_CP040709.1"/>
</dbReference>
<dbReference type="PANTHER" id="PTHR43798">
    <property type="entry name" value="MONOACYLGLYCEROL LIPASE"/>
    <property type="match status" value="1"/>
</dbReference>
<dbReference type="SUPFAM" id="SSF53474">
    <property type="entry name" value="alpha/beta-Hydrolases"/>
    <property type="match status" value="1"/>
</dbReference>
<dbReference type="AlphaFoldDB" id="A0A840S2V4"/>
<dbReference type="InterPro" id="IPR000073">
    <property type="entry name" value="AB_hydrolase_1"/>
</dbReference>
<comment type="caution">
    <text evidence="3">The sequence shown here is derived from an EMBL/GenBank/DDBJ whole genome shotgun (WGS) entry which is preliminary data.</text>
</comment>
<dbReference type="Gene3D" id="3.40.50.1820">
    <property type="entry name" value="alpha/beta hydrolase"/>
    <property type="match status" value="1"/>
</dbReference>
<keyword evidence="1" id="KW-0732">Signal</keyword>
<dbReference type="Proteomes" id="UP000554837">
    <property type="component" value="Unassembled WGS sequence"/>
</dbReference>
<feature type="chain" id="PRO_5032565544" evidence="1">
    <location>
        <begin position="21"/>
        <end position="277"/>
    </location>
</feature>
<gene>
    <name evidence="3" type="ORF">HNQ51_000709</name>
</gene>
<proteinExistence type="predicted"/>
<protein>
    <submittedName>
        <fullName evidence="3">Pimeloyl-ACP methyl ester carboxylesterase</fullName>
    </submittedName>
</protein>
<evidence type="ECO:0000313" key="4">
    <source>
        <dbReference type="Proteomes" id="UP000554837"/>
    </source>
</evidence>
<dbReference type="Pfam" id="PF00561">
    <property type="entry name" value="Abhydrolase_1"/>
    <property type="match status" value="1"/>
</dbReference>
<evidence type="ECO:0000256" key="1">
    <source>
        <dbReference type="SAM" id="SignalP"/>
    </source>
</evidence>
<organism evidence="3 4">
    <name type="scientific">Inhella inkyongensis</name>
    <dbReference type="NCBI Taxonomy" id="392593"/>
    <lineage>
        <taxon>Bacteria</taxon>
        <taxon>Pseudomonadati</taxon>
        <taxon>Pseudomonadota</taxon>
        <taxon>Betaproteobacteria</taxon>
        <taxon>Burkholderiales</taxon>
        <taxon>Sphaerotilaceae</taxon>
        <taxon>Inhella</taxon>
    </lineage>
</organism>
<evidence type="ECO:0000313" key="3">
    <source>
        <dbReference type="EMBL" id="MBB5203416.1"/>
    </source>
</evidence>